<evidence type="ECO:0000259" key="10">
    <source>
        <dbReference type="Pfam" id="PF01618"/>
    </source>
</evidence>
<evidence type="ECO:0000256" key="2">
    <source>
        <dbReference type="ARBA" id="ARBA00022448"/>
    </source>
</evidence>
<keyword evidence="12" id="KW-1185">Reference proteome</keyword>
<keyword evidence="2 8" id="KW-0813">Transport</keyword>
<organism evidence="11 12">
    <name type="scientific">Roseibacillus ishigakijimensis</name>
    <dbReference type="NCBI Taxonomy" id="454146"/>
    <lineage>
        <taxon>Bacteria</taxon>
        <taxon>Pseudomonadati</taxon>
        <taxon>Verrucomicrobiota</taxon>
        <taxon>Verrucomicrobiia</taxon>
        <taxon>Verrucomicrobiales</taxon>
        <taxon>Verrucomicrobiaceae</taxon>
        <taxon>Roseibacillus</taxon>
    </lineage>
</organism>
<feature type="transmembrane region" description="Helical" evidence="9">
    <location>
        <begin position="130"/>
        <end position="151"/>
    </location>
</feature>
<sequence length="224" mass="23957">MNPLLAASYFDATSRVWDFLVNGGPFMAAIALCSIVALAVTVMKLMTLRKEHIIPDKLAGEVERFDQYLENDTLGDLEGEFRAGQSALSRLCSVAVSNAGRSQIEVQEAVQSSAREEIVKLNGGLPVLEVVITIAPLLGLLGTASGLVLVFRDFGADADYSQLSKGIAMALSTTIAGLAVAVPSVIAHSYFSRQIETMAARLEVVLSKVVSACHQHVFFKRSQG</sequence>
<feature type="transmembrane region" description="Helical" evidence="9">
    <location>
        <begin position="20"/>
        <end position="42"/>
    </location>
</feature>
<comment type="subcellular location">
    <subcellularLocation>
        <location evidence="1">Cell membrane</location>
        <topology evidence="1">Multi-pass membrane protein</topology>
    </subcellularLocation>
    <subcellularLocation>
        <location evidence="8">Membrane</location>
        <topology evidence="8">Multi-pass membrane protein</topology>
    </subcellularLocation>
</comment>
<feature type="domain" description="MotA/TolQ/ExbB proton channel" evidence="10">
    <location>
        <begin position="95"/>
        <end position="203"/>
    </location>
</feature>
<evidence type="ECO:0000313" key="11">
    <source>
        <dbReference type="EMBL" id="MBK1834117.1"/>
    </source>
</evidence>
<evidence type="ECO:0000256" key="3">
    <source>
        <dbReference type="ARBA" id="ARBA00022475"/>
    </source>
</evidence>
<reference evidence="11" key="1">
    <citation type="submission" date="2021-01" db="EMBL/GenBank/DDBJ databases">
        <title>Modified the classification status of verrucomicrobia.</title>
        <authorList>
            <person name="Feng X."/>
        </authorList>
    </citation>
    <scope>NUCLEOTIDE SEQUENCE</scope>
    <source>
        <strain evidence="11">KCTC 12986</strain>
    </source>
</reference>
<feature type="transmembrane region" description="Helical" evidence="9">
    <location>
        <begin position="166"/>
        <end position="191"/>
    </location>
</feature>
<dbReference type="InterPro" id="IPR050790">
    <property type="entry name" value="ExbB/TolQ_transport"/>
</dbReference>
<keyword evidence="4 9" id="KW-0812">Transmembrane</keyword>
<evidence type="ECO:0000256" key="9">
    <source>
        <dbReference type="SAM" id="Phobius"/>
    </source>
</evidence>
<dbReference type="AlphaFoldDB" id="A0A934RQP1"/>
<evidence type="ECO:0000256" key="4">
    <source>
        <dbReference type="ARBA" id="ARBA00022692"/>
    </source>
</evidence>
<gene>
    <name evidence="11" type="ORF">JIN78_08595</name>
</gene>
<accession>A0A934RQP1</accession>
<dbReference type="PANTHER" id="PTHR30625">
    <property type="entry name" value="PROTEIN TOLQ"/>
    <property type="match status" value="1"/>
</dbReference>
<dbReference type="Proteomes" id="UP000604083">
    <property type="component" value="Unassembled WGS sequence"/>
</dbReference>
<dbReference type="GO" id="GO:0017038">
    <property type="term" value="P:protein import"/>
    <property type="evidence" value="ECO:0007669"/>
    <property type="project" value="TreeGrafter"/>
</dbReference>
<evidence type="ECO:0000256" key="6">
    <source>
        <dbReference type="ARBA" id="ARBA00022989"/>
    </source>
</evidence>
<dbReference type="InterPro" id="IPR002898">
    <property type="entry name" value="MotA_ExbB_proton_chnl"/>
</dbReference>
<dbReference type="GO" id="GO:0005886">
    <property type="term" value="C:plasma membrane"/>
    <property type="evidence" value="ECO:0007669"/>
    <property type="project" value="UniProtKB-SubCell"/>
</dbReference>
<dbReference type="EMBL" id="JAENIO010000018">
    <property type="protein sequence ID" value="MBK1834117.1"/>
    <property type="molecule type" value="Genomic_DNA"/>
</dbReference>
<dbReference type="PANTHER" id="PTHR30625:SF15">
    <property type="entry name" value="BIOPOLYMER TRANSPORT PROTEIN EXBB"/>
    <property type="match status" value="1"/>
</dbReference>
<comment type="similarity">
    <text evidence="8">Belongs to the exbB/tolQ family.</text>
</comment>
<dbReference type="Pfam" id="PF01618">
    <property type="entry name" value="MotA_ExbB"/>
    <property type="match status" value="1"/>
</dbReference>
<keyword evidence="7 9" id="KW-0472">Membrane</keyword>
<evidence type="ECO:0000313" key="12">
    <source>
        <dbReference type="Proteomes" id="UP000604083"/>
    </source>
</evidence>
<keyword evidence="6 9" id="KW-1133">Transmembrane helix</keyword>
<evidence type="ECO:0000256" key="5">
    <source>
        <dbReference type="ARBA" id="ARBA00022927"/>
    </source>
</evidence>
<proteinExistence type="inferred from homology"/>
<keyword evidence="5 8" id="KW-0653">Protein transport</keyword>
<protein>
    <submittedName>
        <fullName evidence="11">MotA/TolQ/ExbB proton channel family protein</fullName>
    </submittedName>
</protein>
<name>A0A934RQP1_9BACT</name>
<comment type="caution">
    <text evidence="11">The sequence shown here is derived from an EMBL/GenBank/DDBJ whole genome shotgun (WGS) entry which is preliminary data.</text>
</comment>
<evidence type="ECO:0000256" key="8">
    <source>
        <dbReference type="RuleBase" id="RU004057"/>
    </source>
</evidence>
<keyword evidence="3" id="KW-1003">Cell membrane</keyword>
<evidence type="ECO:0000256" key="1">
    <source>
        <dbReference type="ARBA" id="ARBA00004651"/>
    </source>
</evidence>
<evidence type="ECO:0000256" key="7">
    <source>
        <dbReference type="ARBA" id="ARBA00023136"/>
    </source>
</evidence>
<dbReference type="RefSeq" id="WP_200391551.1">
    <property type="nucleotide sequence ID" value="NZ_JAENIO010000018.1"/>
</dbReference>